<gene>
    <name evidence="2" type="ORF">DV515_00003993</name>
</gene>
<dbReference type="EMBL" id="QUSF01000008">
    <property type="protein sequence ID" value="RLW06932.1"/>
    <property type="molecule type" value="Genomic_DNA"/>
</dbReference>
<evidence type="ECO:0000313" key="3">
    <source>
        <dbReference type="Proteomes" id="UP000276834"/>
    </source>
</evidence>
<dbReference type="OrthoDB" id="9868442at2759"/>
<protein>
    <submittedName>
        <fullName evidence="2">Uncharacterized protein</fullName>
    </submittedName>
</protein>
<feature type="non-terminal residue" evidence="2">
    <location>
        <position position="75"/>
    </location>
</feature>
<reference evidence="2 3" key="1">
    <citation type="journal article" date="2018" name="Proc. R. Soc. B">
        <title>A non-coding region near Follistatin controls head colour polymorphism in the Gouldian finch.</title>
        <authorList>
            <person name="Toomey M.B."/>
            <person name="Marques C.I."/>
            <person name="Andrade P."/>
            <person name="Araujo P.M."/>
            <person name="Sabatino S."/>
            <person name="Gazda M.A."/>
            <person name="Afonso S."/>
            <person name="Lopes R.J."/>
            <person name="Corbo J.C."/>
            <person name="Carneiro M."/>
        </authorList>
    </citation>
    <scope>NUCLEOTIDE SEQUENCE [LARGE SCALE GENOMIC DNA]</scope>
    <source>
        <strain evidence="2">Red01</strain>
        <tissue evidence="2">Muscle</tissue>
    </source>
</reference>
<evidence type="ECO:0000256" key="1">
    <source>
        <dbReference type="SAM" id="MobiDB-lite"/>
    </source>
</evidence>
<feature type="region of interest" description="Disordered" evidence="1">
    <location>
        <begin position="54"/>
        <end position="75"/>
    </location>
</feature>
<dbReference type="AlphaFoldDB" id="A0A3L8STJ1"/>
<keyword evidence="3" id="KW-1185">Reference proteome</keyword>
<name>A0A3L8STJ1_CHLGU</name>
<accession>A0A3L8STJ1</accession>
<organism evidence="2 3">
    <name type="scientific">Chloebia gouldiae</name>
    <name type="common">Gouldian finch</name>
    <name type="synonym">Erythrura gouldiae</name>
    <dbReference type="NCBI Taxonomy" id="44316"/>
    <lineage>
        <taxon>Eukaryota</taxon>
        <taxon>Metazoa</taxon>
        <taxon>Chordata</taxon>
        <taxon>Craniata</taxon>
        <taxon>Vertebrata</taxon>
        <taxon>Euteleostomi</taxon>
        <taxon>Archelosauria</taxon>
        <taxon>Archosauria</taxon>
        <taxon>Dinosauria</taxon>
        <taxon>Saurischia</taxon>
        <taxon>Theropoda</taxon>
        <taxon>Coelurosauria</taxon>
        <taxon>Aves</taxon>
        <taxon>Neognathae</taxon>
        <taxon>Neoaves</taxon>
        <taxon>Telluraves</taxon>
        <taxon>Australaves</taxon>
        <taxon>Passeriformes</taxon>
        <taxon>Passeroidea</taxon>
        <taxon>Passeridae</taxon>
        <taxon>Chloebia</taxon>
    </lineage>
</organism>
<proteinExistence type="predicted"/>
<evidence type="ECO:0000313" key="2">
    <source>
        <dbReference type="EMBL" id="RLW06932.1"/>
    </source>
</evidence>
<sequence>MEEQESRNITCSLRTWSMAMNNTSDSVVLSNGSILSNAAGPGVVAANDGDITVQQLPSKDTPRTKPSPNGCLQLN</sequence>
<comment type="caution">
    <text evidence="2">The sequence shown here is derived from an EMBL/GenBank/DDBJ whole genome shotgun (WGS) entry which is preliminary data.</text>
</comment>
<dbReference type="Proteomes" id="UP000276834">
    <property type="component" value="Unassembled WGS sequence"/>
</dbReference>